<dbReference type="GO" id="GO:0016324">
    <property type="term" value="C:apical plasma membrane"/>
    <property type="evidence" value="ECO:0007669"/>
    <property type="project" value="TreeGrafter"/>
</dbReference>
<dbReference type="GO" id="GO:0043296">
    <property type="term" value="C:apical junction complex"/>
    <property type="evidence" value="ECO:0007669"/>
    <property type="project" value="TreeGrafter"/>
</dbReference>
<dbReference type="SUPFAM" id="SSF50156">
    <property type="entry name" value="PDZ domain-like"/>
    <property type="match status" value="2"/>
</dbReference>
<evidence type="ECO:0000313" key="7">
    <source>
        <dbReference type="EMBL" id="VDN06355.1"/>
    </source>
</evidence>
<keyword evidence="3" id="KW-0677">Repeat</keyword>
<organism evidence="9">
    <name type="scientific">Thelazia callipaeda</name>
    <name type="common">Oriental eyeworm</name>
    <name type="synonym">Parasitic nematode</name>
    <dbReference type="NCBI Taxonomy" id="103827"/>
    <lineage>
        <taxon>Eukaryota</taxon>
        <taxon>Metazoa</taxon>
        <taxon>Ecdysozoa</taxon>
        <taxon>Nematoda</taxon>
        <taxon>Chromadorea</taxon>
        <taxon>Rhabditida</taxon>
        <taxon>Spirurina</taxon>
        <taxon>Spiruromorpha</taxon>
        <taxon>Thelazioidea</taxon>
        <taxon>Thelaziidae</taxon>
        <taxon>Thelazia</taxon>
    </lineage>
</organism>
<feature type="compositionally biased region" description="Low complexity" evidence="5">
    <location>
        <begin position="64"/>
        <end position="79"/>
    </location>
</feature>
<dbReference type="GO" id="GO:0051301">
    <property type="term" value="P:cell division"/>
    <property type="evidence" value="ECO:0007669"/>
    <property type="project" value="UniProtKB-KW"/>
</dbReference>
<evidence type="ECO:0000313" key="8">
    <source>
        <dbReference type="Proteomes" id="UP000276776"/>
    </source>
</evidence>
<feature type="region of interest" description="Disordered" evidence="5">
    <location>
        <begin position="641"/>
        <end position="663"/>
    </location>
</feature>
<protein>
    <submittedName>
        <fullName evidence="9">PDZ domain-containing protein</fullName>
    </submittedName>
</protein>
<sequence>MACIQPPEHDVHIHHVECLRDGGILDKDDQLFDVFDDKKDQILAIHDESDSLPTYASHFVVDGTTPSSTSSSATGKSSTPIESPSFESKLNVISSSSDGDVVEITNTTLPSTGDLRVISDNVHTLQQNPTSSFGIADSASVSASASCSNQPFTHFEQKRGGFLNSTRIQHSALKTANSPPKTKYRVTISPDAQRHAQQEAMLPSQTESLLTRASIRKSRLTDNFFEAKERLQDKFTNTSDSRTTKTEIKASKLIPPMEAINPAQTVIALSDTTINIHLGIEISPVYDTVNSTRLQAVEIRQIDEDGRIGIDGRLRTGDRIVEINQRPVYQMSLSRARAYLHEMQTISHPSLTIDRSIETFVSDAVSHHSQSSTGSLQKRPLLSALQQANTTTLGTTFPVEITKRNNGFGFTITSRETAKGERLFYIGTVKAGGAAINKLRAGDRLLQVLHGGAAYKDGRLQVNDQLIGIEDIDLKRMSKNSDASDAITRCLKNIGPNASSVRLRVARKIVLHHHTVSSSVGNCTDESLDPIYDKSDKNDNFKTKSAEASLLNEQQLRQNKFRQQLRNSNEDSDSFTSDRHRSVSEDEISRVDVDAFSRKSPARRSISEKRHMGVASDLTSSTFLQNIKRNRQTSAPVLQRFAPFVSPPQQSRMTSSTRSATSLRERCRCRSSALFRSSTGTGVIKLSSTNYHDGNLPLPLENFTSSTNYNESITDACTSLSPNRRSQSLESVEAQKSSIPESFSSHPNESALRDAVRTEQVARRGHPNALKRAQKSRSNGCSQPCTSGTEDQNEINRNLNEPCAPLPQELSSTNKEKQQRRKSIGSSIFSKITQKLGGSRSRDVSPEKAALSGTAQYDFTDDKINRLKSHREWSKENNQLARGAPPPYKPKSASNEFGANDIYGTYKTENGKKLPACGYIRVANSKFYSKFIERNKEQSKGERAKMQCTLEKDMTVSNERTHIPHINQQSILKYESRQQQSHRQLQYYYYGGQDQQQQQREQYYARSGSDYYDAFNAWFAHSAENGNVPYNREDSVHAQVNSLQEQCEQDKSSKGLALIMQPATHPVPVIFPTSRTFMLAPSARLSGRYANSSRSSLRSLAKSVAIQPCRKFPSSEIDIIQSEQTSTKSKVSYDNKKKLSAKIDEFPNQLKSSDLPLSYEKPSSIISTPNSSSNFDSSSYKHSQSCPYSQQATKACTDMNATVASKSVKYIKIHHKPQLCLKQQPLRARSVNHNMTTVSSKQQMHEDLHDIQDYSKYLRTKRQDHFNLAKQQLQRVTVIATVPEEIMFSRRNATRSPSDRPKTFYSKL</sequence>
<dbReference type="WBParaSite" id="TCLT_0000878401-mRNA-1">
    <property type="protein sequence ID" value="TCLT_0000878401-mRNA-1"/>
    <property type="gene ID" value="TCLT_0000878401"/>
</dbReference>
<dbReference type="PANTHER" id="PTHR16484">
    <property type="entry name" value="PARTITIONING DEFECTIVE 3 RELATED"/>
    <property type="match status" value="1"/>
</dbReference>
<keyword evidence="2" id="KW-0132">Cell division</keyword>
<evidence type="ECO:0000256" key="3">
    <source>
        <dbReference type="ARBA" id="ARBA00022737"/>
    </source>
</evidence>
<evidence type="ECO:0000313" key="9">
    <source>
        <dbReference type="WBParaSite" id="TCLT_0000878401-mRNA-1"/>
    </source>
</evidence>
<gene>
    <name evidence="7" type="ORF">TCLT_LOCUS8773</name>
</gene>
<dbReference type="GO" id="GO:0005912">
    <property type="term" value="C:adherens junction"/>
    <property type="evidence" value="ECO:0007669"/>
    <property type="project" value="TreeGrafter"/>
</dbReference>
<evidence type="ECO:0000256" key="1">
    <source>
        <dbReference type="ARBA" id="ARBA00005358"/>
    </source>
</evidence>
<evidence type="ECO:0000259" key="6">
    <source>
        <dbReference type="PROSITE" id="PS50106"/>
    </source>
</evidence>
<dbReference type="InterPro" id="IPR021922">
    <property type="entry name" value="Par3/HAL_N"/>
</dbReference>
<dbReference type="GO" id="GO:0035091">
    <property type="term" value="F:phosphatidylinositol binding"/>
    <property type="evidence" value="ECO:0007669"/>
    <property type="project" value="TreeGrafter"/>
</dbReference>
<dbReference type="GO" id="GO:0007155">
    <property type="term" value="P:cell adhesion"/>
    <property type="evidence" value="ECO:0007669"/>
    <property type="project" value="TreeGrafter"/>
</dbReference>
<reference evidence="7 8" key="2">
    <citation type="submission" date="2018-11" db="EMBL/GenBank/DDBJ databases">
        <authorList>
            <consortium name="Pathogen Informatics"/>
        </authorList>
    </citation>
    <scope>NUCLEOTIDE SEQUENCE [LARGE SCALE GENOMIC DNA]</scope>
</reference>
<dbReference type="EMBL" id="UYYF01004681">
    <property type="protein sequence ID" value="VDN06355.1"/>
    <property type="molecule type" value="Genomic_DNA"/>
</dbReference>
<dbReference type="SMART" id="SM00228">
    <property type="entry name" value="PDZ"/>
    <property type="match status" value="2"/>
</dbReference>
<dbReference type="InterPro" id="IPR036034">
    <property type="entry name" value="PDZ_sf"/>
</dbReference>
<dbReference type="OMA" id="EKRHMGV"/>
<dbReference type="GO" id="GO:0030010">
    <property type="term" value="P:establishment of cell polarity"/>
    <property type="evidence" value="ECO:0007669"/>
    <property type="project" value="TreeGrafter"/>
</dbReference>
<dbReference type="Gene3D" id="2.30.42.10">
    <property type="match status" value="3"/>
</dbReference>
<dbReference type="OrthoDB" id="6264899at2759"/>
<dbReference type="InterPro" id="IPR001478">
    <property type="entry name" value="PDZ"/>
</dbReference>
<dbReference type="STRING" id="103827.A0A158RCT0"/>
<dbReference type="GO" id="GO:0045197">
    <property type="term" value="P:establishment or maintenance of epithelial cell apical/basal polarity"/>
    <property type="evidence" value="ECO:0007669"/>
    <property type="project" value="TreeGrafter"/>
</dbReference>
<feature type="domain" description="PDZ" evidence="6">
    <location>
        <begin position="266"/>
        <end position="342"/>
    </location>
</feature>
<reference evidence="9" key="1">
    <citation type="submission" date="2016-04" db="UniProtKB">
        <authorList>
            <consortium name="WormBaseParasite"/>
        </authorList>
    </citation>
    <scope>IDENTIFICATION</scope>
</reference>
<proteinExistence type="inferred from homology"/>
<feature type="domain" description="PDZ" evidence="6">
    <location>
        <begin position="398"/>
        <end position="448"/>
    </location>
</feature>
<dbReference type="PROSITE" id="PS50106">
    <property type="entry name" value="PDZ"/>
    <property type="match status" value="2"/>
</dbReference>
<dbReference type="Proteomes" id="UP000276776">
    <property type="component" value="Unassembled WGS sequence"/>
</dbReference>
<dbReference type="InterPro" id="IPR052213">
    <property type="entry name" value="PAR3"/>
</dbReference>
<feature type="region of interest" description="Disordered" evidence="5">
    <location>
        <begin position="717"/>
        <end position="849"/>
    </location>
</feature>
<comment type="similarity">
    <text evidence="1">Belongs to the PAR3 family.</text>
</comment>
<dbReference type="GO" id="GO:0051660">
    <property type="term" value="P:establishment of centrosome localization"/>
    <property type="evidence" value="ECO:0007669"/>
    <property type="project" value="TreeGrafter"/>
</dbReference>
<evidence type="ECO:0000256" key="2">
    <source>
        <dbReference type="ARBA" id="ARBA00022618"/>
    </source>
</evidence>
<dbReference type="GO" id="GO:0008104">
    <property type="term" value="P:intracellular protein localization"/>
    <property type="evidence" value="ECO:0007669"/>
    <property type="project" value="TreeGrafter"/>
</dbReference>
<feature type="compositionally biased region" description="Basic and acidic residues" evidence="5">
    <location>
        <begin position="576"/>
        <end position="588"/>
    </location>
</feature>
<feature type="region of interest" description="Disordered" evidence="5">
    <location>
        <begin position="63"/>
        <end position="84"/>
    </location>
</feature>
<feature type="compositionally biased region" description="Low complexity" evidence="5">
    <location>
        <begin position="651"/>
        <end position="662"/>
    </location>
</feature>
<dbReference type="PANTHER" id="PTHR16484:SF17">
    <property type="entry name" value="BAZOOKA, ISOFORM B"/>
    <property type="match status" value="1"/>
</dbReference>
<evidence type="ECO:0000256" key="4">
    <source>
        <dbReference type="ARBA" id="ARBA00023306"/>
    </source>
</evidence>
<dbReference type="GO" id="GO:0000226">
    <property type="term" value="P:microtubule cytoskeleton organization"/>
    <property type="evidence" value="ECO:0007669"/>
    <property type="project" value="TreeGrafter"/>
</dbReference>
<keyword evidence="8" id="KW-1185">Reference proteome</keyword>
<dbReference type="GO" id="GO:0005938">
    <property type="term" value="C:cell cortex"/>
    <property type="evidence" value="ECO:0007669"/>
    <property type="project" value="TreeGrafter"/>
</dbReference>
<dbReference type="Pfam" id="PF12053">
    <property type="entry name" value="Par3_HAL_N_term"/>
    <property type="match status" value="1"/>
</dbReference>
<feature type="region of interest" description="Disordered" evidence="5">
    <location>
        <begin position="873"/>
        <end position="895"/>
    </location>
</feature>
<name>A0A158RCT0_THECL</name>
<feature type="compositionally biased region" description="Polar residues" evidence="5">
    <location>
        <begin position="717"/>
        <end position="748"/>
    </location>
</feature>
<evidence type="ECO:0000256" key="5">
    <source>
        <dbReference type="SAM" id="MobiDB-lite"/>
    </source>
</evidence>
<keyword evidence="4" id="KW-0131">Cell cycle</keyword>
<dbReference type="CDD" id="cd00136">
    <property type="entry name" value="PDZ_canonical"/>
    <property type="match status" value="1"/>
</dbReference>
<feature type="compositionally biased region" description="Basic and acidic residues" evidence="5">
    <location>
        <begin position="751"/>
        <end position="762"/>
    </location>
</feature>
<feature type="compositionally biased region" description="Polar residues" evidence="5">
    <location>
        <begin position="824"/>
        <end position="833"/>
    </location>
</feature>
<accession>A0A158RCT0</accession>
<feature type="region of interest" description="Disordered" evidence="5">
    <location>
        <begin position="563"/>
        <end position="588"/>
    </location>
</feature>
<dbReference type="Gene3D" id="3.10.20.90">
    <property type="entry name" value="Phosphatidylinositol 3-kinase Catalytic Subunit, Chain A, domain 1"/>
    <property type="match status" value="1"/>
</dbReference>
<feature type="compositionally biased region" description="Polar residues" evidence="5">
    <location>
        <begin position="776"/>
        <end position="799"/>
    </location>
</feature>